<evidence type="ECO:0000259" key="10">
    <source>
        <dbReference type="SMART" id="SM00841"/>
    </source>
</evidence>
<dbReference type="SUPFAM" id="SSF50249">
    <property type="entry name" value="Nucleic acid-binding proteins"/>
    <property type="match status" value="2"/>
</dbReference>
<evidence type="ECO:0000256" key="1">
    <source>
        <dbReference type="ARBA" id="ARBA00004496"/>
    </source>
</evidence>
<dbReference type="PIRSF" id="PIRSF005901">
    <property type="entry name" value="EF-P"/>
    <property type="match status" value="1"/>
</dbReference>
<dbReference type="InterPro" id="IPR013185">
    <property type="entry name" value="Transl_elong_KOW-like"/>
</dbReference>
<name>A0A840NRL5_9HYPH</name>
<dbReference type="PANTHER" id="PTHR30053:SF14">
    <property type="entry name" value="TRANSLATION ELONGATION FACTOR KOW-LIKE DOMAIN-CONTAINING PROTEIN"/>
    <property type="match status" value="1"/>
</dbReference>
<comment type="similarity">
    <text evidence="3 7 9">Belongs to the elongation factor P family.</text>
</comment>
<dbReference type="InterPro" id="IPR001059">
    <property type="entry name" value="Transl_elong_P/YeiP_cen"/>
</dbReference>
<comment type="pathway">
    <text evidence="2 7">Protein biosynthesis; polypeptide chain elongation.</text>
</comment>
<dbReference type="HAMAP" id="MF_00141">
    <property type="entry name" value="EF_P"/>
    <property type="match status" value="1"/>
</dbReference>
<dbReference type="InterPro" id="IPR013852">
    <property type="entry name" value="Transl_elong_P/YeiP_CS"/>
</dbReference>
<reference evidence="12 13" key="1">
    <citation type="submission" date="2020-08" db="EMBL/GenBank/DDBJ databases">
        <title>Genomic Encyclopedia of Type Strains, Phase IV (KMG-IV): sequencing the most valuable type-strain genomes for metagenomic binning, comparative biology and taxonomic classification.</title>
        <authorList>
            <person name="Goeker M."/>
        </authorList>
    </citation>
    <scope>NUCLEOTIDE SEQUENCE [LARGE SCALE GENOMIC DNA]</scope>
    <source>
        <strain evidence="12 13">DSM 28538</strain>
    </source>
</reference>
<evidence type="ECO:0000259" key="11">
    <source>
        <dbReference type="SMART" id="SM01185"/>
    </source>
</evidence>
<dbReference type="AlphaFoldDB" id="A0A840NRL5"/>
<dbReference type="SMART" id="SM00841">
    <property type="entry name" value="Elong-fact-P_C"/>
    <property type="match status" value="1"/>
</dbReference>
<feature type="domain" description="Elongation factor P C-terminal" evidence="10">
    <location>
        <begin position="139"/>
        <end position="194"/>
    </location>
</feature>
<accession>A0A840NRL5</accession>
<evidence type="ECO:0000256" key="2">
    <source>
        <dbReference type="ARBA" id="ARBA00004815"/>
    </source>
</evidence>
<protein>
    <recommendedName>
        <fullName evidence="7 8">Elongation factor P</fullName>
        <shortName evidence="7">EF-P</shortName>
    </recommendedName>
</protein>
<feature type="domain" description="Translation elongation factor P/YeiP central" evidence="11">
    <location>
        <begin position="77"/>
        <end position="131"/>
    </location>
</feature>
<organism evidence="12 13">
    <name type="scientific">Bartonella callosciuri</name>
    <dbReference type="NCBI Taxonomy" id="686223"/>
    <lineage>
        <taxon>Bacteria</taxon>
        <taxon>Pseudomonadati</taxon>
        <taxon>Pseudomonadota</taxon>
        <taxon>Alphaproteobacteria</taxon>
        <taxon>Hyphomicrobiales</taxon>
        <taxon>Bartonellaceae</taxon>
        <taxon>Bartonella</taxon>
    </lineage>
</organism>
<evidence type="ECO:0000256" key="5">
    <source>
        <dbReference type="ARBA" id="ARBA00022768"/>
    </source>
</evidence>
<dbReference type="CDD" id="cd04470">
    <property type="entry name" value="S1_EF-P_repeat_1"/>
    <property type="match status" value="1"/>
</dbReference>
<dbReference type="NCBIfam" id="TIGR00038">
    <property type="entry name" value="efp"/>
    <property type="match status" value="1"/>
</dbReference>
<dbReference type="SUPFAM" id="SSF50104">
    <property type="entry name" value="Translation proteins SH3-like domain"/>
    <property type="match status" value="1"/>
</dbReference>
<comment type="subcellular location">
    <subcellularLocation>
        <location evidence="1 7">Cytoplasm</location>
    </subcellularLocation>
</comment>
<dbReference type="Pfam" id="PF01132">
    <property type="entry name" value="EFP"/>
    <property type="match status" value="1"/>
</dbReference>
<dbReference type="Gene3D" id="2.30.30.30">
    <property type="match status" value="1"/>
</dbReference>
<keyword evidence="6 7" id="KW-0648">Protein biosynthesis</keyword>
<dbReference type="Pfam" id="PF09285">
    <property type="entry name" value="Elong-fact-P_C"/>
    <property type="match status" value="1"/>
</dbReference>
<dbReference type="Proteomes" id="UP000561417">
    <property type="component" value="Unassembled WGS sequence"/>
</dbReference>
<dbReference type="CDD" id="cd05794">
    <property type="entry name" value="S1_EF-P_repeat_2"/>
    <property type="match status" value="1"/>
</dbReference>
<evidence type="ECO:0000256" key="9">
    <source>
        <dbReference type="RuleBase" id="RU004389"/>
    </source>
</evidence>
<evidence type="ECO:0000256" key="3">
    <source>
        <dbReference type="ARBA" id="ARBA00009479"/>
    </source>
</evidence>
<dbReference type="Gene3D" id="2.40.50.140">
    <property type="entry name" value="Nucleic acid-binding proteins"/>
    <property type="match status" value="2"/>
</dbReference>
<dbReference type="UniPathway" id="UPA00345"/>
<dbReference type="SMART" id="SM01185">
    <property type="entry name" value="EFP"/>
    <property type="match status" value="1"/>
</dbReference>
<proteinExistence type="inferred from homology"/>
<dbReference type="GO" id="GO:0003746">
    <property type="term" value="F:translation elongation factor activity"/>
    <property type="evidence" value="ECO:0007669"/>
    <property type="project" value="UniProtKB-UniRule"/>
</dbReference>
<dbReference type="InterPro" id="IPR015365">
    <property type="entry name" value="Elong-fact-P_C"/>
</dbReference>
<gene>
    <name evidence="7" type="primary">efp</name>
    <name evidence="12" type="ORF">HNQ69_001311</name>
</gene>
<dbReference type="GO" id="GO:0005829">
    <property type="term" value="C:cytosol"/>
    <property type="evidence" value="ECO:0007669"/>
    <property type="project" value="UniProtKB-ARBA"/>
</dbReference>
<evidence type="ECO:0000313" key="12">
    <source>
        <dbReference type="EMBL" id="MBB5074174.1"/>
    </source>
</evidence>
<dbReference type="InterPro" id="IPR011768">
    <property type="entry name" value="Transl_elongation_fac_P"/>
</dbReference>
<dbReference type="InterPro" id="IPR008991">
    <property type="entry name" value="Translation_prot_SH3-like_sf"/>
</dbReference>
<dbReference type="NCBIfam" id="NF001810">
    <property type="entry name" value="PRK00529.1"/>
    <property type="match status" value="1"/>
</dbReference>
<dbReference type="FunFam" id="2.30.30.30:FF:000003">
    <property type="entry name" value="Elongation factor P"/>
    <property type="match status" value="1"/>
</dbReference>
<comment type="caution">
    <text evidence="12">The sequence shown here is derived from an EMBL/GenBank/DDBJ whole genome shotgun (WGS) entry which is preliminary data.</text>
</comment>
<evidence type="ECO:0000256" key="7">
    <source>
        <dbReference type="HAMAP-Rule" id="MF_00141"/>
    </source>
</evidence>
<keyword evidence="13" id="KW-1185">Reference proteome</keyword>
<dbReference type="GO" id="GO:0043043">
    <property type="term" value="P:peptide biosynthetic process"/>
    <property type="evidence" value="ECO:0007669"/>
    <property type="project" value="InterPro"/>
</dbReference>
<dbReference type="PROSITE" id="PS01275">
    <property type="entry name" value="EFP"/>
    <property type="match status" value="1"/>
</dbReference>
<comment type="function">
    <text evidence="7">Involved in peptide bond synthesis. Stimulates efficient translation and peptide-bond synthesis on native or reconstituted 70S ribosomes in vitro. Probably functions indirectly by altering the affinity of the ribosome for aminoacyl-tRNA, thus increasing their reactivity as acceptors for peptidyl transferase.</text>
</comment>
<dbReference type="InterPro" id="IPR014722">
    <property type="entry name" value="Rib_uL2_dom2"/>
</dbReference>
<keyword evidence="5 7" id="KW-0251">Elongation factor</keyword>
<dbReference type="InterPro" id="IPR020599">
    <property type="entry name" value="Transl_elong_fac_P/YeiP"/>
</dbReference>
<dbReference type="PANTHER" id="PTHR30053">
    <property type="entry name" value="ELONGATION FACTOR P"/>
    <property type="match status" value="1"/>
</dbReference>
<dbReference type="FunFam" id="2.40.50.140:FF:000009">
    <property type="entry name" value="Elongation factor P"/>
    <property type="match status" value="1"/>
</dbReference>
<keyword evidence="4 7" id="KW-0963">Cytoplasm</keyword>
<dbReference type="FunFam" id="2.40.50.140:FF:000004">
    <property type="entry name" value="Elongation factor P"/>
    <property type="match status" value="1"/>
</dbReference>
<dbReference type="InterPro" id="IPR012340">
    <property type="entry name" value="NA-bd_OB-fold"/>
</dbReference>
<dbReference type="Pfam" id="PF08207">
    <property type="entry name" value="EFP_N"/>
    <property type="match status" value="1"/>
</dbReference>
<dbReference type="EMBL" id="JACHIM010000006">
    <property type="protein sequence ID" value="MBB5074174.1"/>
    <property type="molecule type" value="Genomic_DNA"/>
</dbReference>
<evidence type="ECO:0000256" key="6">
    <source>
        <dbReference type="ARBA" id="ARBA00022917"/>
    </source>
</evidence>
<evidence type="ECO:0000256" key="4">
    <source>
        <dbReference type="ARBA" id="ARBA00022490"/>
    </source>
</evidence>
<evidence type="ECO:0000256" key="8">
    <source>
        <dbReference type="NCBIfam" id="TIGR00038"/>
    </source>
</evidence>
<sequence length="200" mass="22603">MQEWNWIETMKINGNEIRPGNVIEHQGSLWVAVKCNAVKPGKGGAFNQVEMKNLIDGTKLNERFRAAETVERVRLEQKDFTFLYQQGDALVFMDSQSYEQLELQKDFVGERAAFLQDGMTVTVELYQEKPIGISLPDQVTVTIAEADPAIKGQTVTASYKPAILENGIRILVPPFINAGERVIVDTNELIYLRRANEKDK</sequence>
<evidence type="ECO:0000313" key="13">
    <source>
        <dbReference type="Proteomes" id="UP000561417"/>
    </source>
</evidence>